<dbReference type="InterPro" id="IPR011008">
    <property type="entry name" value="Dimeric_a/b-barrel"/>
</dbReference>
<dbReference type="EMBL" id="LAQL01000013">
    <property type="protein sequence ID" value="KLN59554.1"/>
    <property type="molecule type" value="Genomic_DNA"/>
</dbReference>
<reference evidence="2 3" key="1">
    <citation type="submission" date="2015-03" db="EMBL/GenBank/DDBJ databases">
        <title>Genome Sequence of Kiloniella spongiae MEBiC09566, isolated from a marine sponge.</title>
        <authorList>
            <person name="Shao Z."/>
            <person name="Wang L."/>
            <person name="Li X."/>
        </authorList>
    </citation>
    <scope>NUCLEOTIDE SEQUENCE [LARGE SCALE GENOMIC DNA]</scope>
    <source>
        <strain evidence="2 3">MEBiC09566</strain>
    </source>
</reference>
<dbReference type="Proteomes" id="UP000035444">
    <property type="component" value="Unassembled WGS sequence"/>
</dbReference>
<name>A0A0H2MAL6_9PROT</name>
<comment type="caution">
    <text evidence="2">The sequence shown here is derived from an EMBL/GenBank/DDBJ whole genome shotgun (WGS) entry which is preliminary data.</text>
</comment>
<accession>A0A0H2MAL6</accession>
<keyword evidence="3" id="KW-1185">Reference proteome</keyword>
<protein>
    <recommendedName>
        <fullName evidence="1">ABM domain-containing protein</fullName>
    </recommendedName>
</protein>
<dbReference type="InterPro" id="IPR007138">
    <property type="entry name" value="ABM_dom"/>
</dbReference>
<evidence type="ECO:0000313" key="3">
    <source>
        <dbReference type="Proteomes" id="UP000035444"/>
    </source>
</evidence>
<dbReference type="SUPFAM" id="SSF54909">
    <property type="entry name" value="Dimeric alpha+beta barrel"/>
    <property type="match status" value="1"/>
</dbReference>
<gene>
    <name evidence="2" type="ORF">WH96_16915</name>
</gene>
<sequence>MYPAHFVQNVIPAIQKVDGFLSADLLSREFEGKIEYTVISRWKSMDAVKAFAGENPSLAVIEPGAVAALESFDDVVIHYEVAVHVS</sequence>
<feature type="domain" description="ABM" evidence="1">
    <location>
        <begin position="8"/>
        <end position="54"/>
    </location>
</feature>
<evidence type="ECO:0000313" key="2">
    <source>
        <dbReference type="EMBL" id="KLN59554.1"/>
    </source>
</evidence>
<organism evidence="2 3">
    <name type="scientific">Kiloniella spongiae</name>
    <dbReference type="NCBI Taxonomy" id="1489064"/>
    <lineage>
        <taxon>Bacteria</taxon>
        <taxon>Pseudomonadati</taxon>
        <taxon>Pseudomonadota</taxon>
        <taxon>Alphaproteobacteria</taxon>
        <taxon>Rhodospirillales</taxon>
        <taxon>Kiloniellaceae</taxon>
        <taxon>Kiloniella</taxon>
    </lineage>
</organism>
<dbReference type="AlphaFoldDB" id="A0A0H2MAL6"/>
<proteinExistence type="predicted"/>
<dbReference type="Gene3D" id="3.30.70.100">
    <property type="match status" value="1"/>
</dbReference>
<dbReference type="Pfam" id="PF03992">
    <property type="entry name" value="ABM"/>
    <property type="match status" value="1"/>
</dbReference>
<evidence type="ECO:0000259" key="1">
    <source>
        <dbReference type="Pfam" id="PF03992"/>
    </source>
</evidence>